<protein>
    <submittedName>
        <fullName evidence="2">Uncharacterized protein</fullName>
    </submittedName>
</protein>
<dbReference type="InParanoid" id="A0A0D0DYV3"/>
<reference evidence="3" key="2">
    <citation type="submission" date="2015-01" db="EMBL/GenBank/DDBJ databases">
        <title>Evolutionary Origins and Diversification of the Mycorrhizal Mutualists.</title>
        <authorList>
            <consortium name="DOE Joint Genome Institute"/>
            <consortium name="Mycorrhizal Genomics Consortium"/>
            <person name="Kohler A."/>
            <person name="Kuo A."/>
            <person name="Nagy L.G."/>
            <person name="Floudas D."/>
            <person name="Copeland A."/>
            <person name="Barry K.W."/>
            <person name="Cichocki N."/>
            <person name="Veneault-Fourrey C."/>
            <person name="LaButti K."/>
            <person name="Lindquist E.A."/>
            <person name="Lipzen A."/>
            <person name="Lundell T."/>
            <person name="Morin E."/>
            <person name="Murat C."/>
            <person name="Riley R."/>
            <person name="Ohm R."/>
            <person name="Sun H."/>
            <person name="Tunlid A."/>
            <person name="Henrissat B."/>
            <person name="Grigoriev I.V."/>
            <person name="Hibbett D.S."/>
            <person name="Martin F."/>
        </authorList>
    </citation>
    <scope>NUCLEOTIDE SEQUENCE [LARGE SCALE GENOMIC DNA]</scope>
    <source>
        <strain evidence="3">Ve08.2h10</strain>
    </source>
</reference>
<dbReference type="Proteomes" id="UP000054538">
    <property type="component" value="Unassembled WGS sequence"/>
</dbReference>
<dbReference type="HOGENOM" id="CLU_1917716_0_0_1"/>
<reference evidence="2 3" key="1">
    <citation type="submission" date="2014-04" db="EMBL/GenBank/DDBJ databases">
        <authorList>
            <consortium name="DOE Joint Genome Institute"/>
            <person name="Kuo A."/>
            <person name="Kohler A."/>
            <person name="Jargeat P."/>
            <person name="Nagy L.G."/>
            <person name="Floudas D."/>
            <person name="Copeland A."/>
            <person name="Barry K.W."/>
            <person name="Cichocki N."/>
            <person name="Veneault-Fourrey C."/>
            <person name="LaButti K."/>
            <person name="Lindquist E.A."/>
            <person name="Lipzen A."/>
            <person name="Lundell T."/>
            <person name="Morin E."/>
            <person name="Murat C."/>
            <person name="Sun H."/>
            <person name="Tunlid A."/>
            <person name="Henrissat B."/>
            <person name="Grigoriev I.V."/>
            <person name="Hibbett D.S."/>
            <person name="Martin F."/>
            <person name="Nordberg H.P."/>
            <person name="Cantor M.N."/>
            <person name="Hua S.X."/>
        </authorList>
    </citation>
    <scope>NUCLEOTIDE SEQUENCE [LARGE SCALE GENOMIC DNA]</scope>
    <source>
        <strain evidence="2 3">Ve08.2h10</strain>
    </source>
</reference>
<organism evidence="2 3">
    <name type="scientific">Paxillus rubicundulus Ve08.2h10</name>
    <dbReference type="NCBI Taxonomy" id="930991"/>
    <lineage>
        <taxon>Eukaryota</taxon>
        <taxon>Fungi</taxon>
        <taxon>Dikarya</taxon>
        <taxon>Basidiomycota</taxon>
        <taxon>Agaricomycotina</taxon>
        <taxon>Agaricomycetes</taxon>
        <taxon>Agaricomycetidae</taxon>
        <taxon>Boletales</taxon>
        <taxon>Paxilineae</taxon>
        <taxon>Paxillaceae</taxon>
        <taxon>Paxillus</taxon>
    </lineage>
</organism>
<feature type="compositionally biased region" description="Basic and acidic residues" evidence="1">
    <location>
        <begin position="1"/>
        <end position="10"/>
    </location>
</feature>
<accession>A0A0D0DYV3</accession>
<dbReference type="AlphaFoldDB" id="A0A0D0DYV3"/>
<dbReference type="EMBL" id="KN824823">
    <property type="protein sequence ID" value="KIL01074.1"/>
    <property type="molecule type" value="Genomic_DNA"/>
</dbReference>
<proteinExistence type="predicted"/>
<gene>
    <name evidence="2" type="ORF">PAXRUDRAFT_189251</name>
</gene>
<evidence type="ECO:0000313" key="2">
    <source>
        <dbReference type="EMBL" id="KIL01074.1"/>
    </source>
</evidence>
<sequence length="132" mass="14879">MARSESRSTSHDSPPPFPVVTSSRRQLVHLEWRRFSMPHPRACLACGADITTAYYYYSTLCFPFRDALNLNSPTTPPAPSWFRLVPAHANTFIHHTHTVELSPRTRVICPPFASAAASALTFFFREGNTLSR</sequence>
<name>A0A0D0DYV3_9AGAM</name>
<evidence type="ECO:0000313" key="3">
    <source>
        <dbReference type="Proteomes" id="UP000054538"/>
    </source>
</evidence>
<keyword evidence="3" id="KW-1185">Reference proteome</keyword>
<feature type="region of interest" description="Disordered" evidence="1">
    <location>
        <begin position="1"/>
        <end position="20"/>
    </location>
</feature>
<evidence type="ECO:0000256" key="1">
    <source>
        <dbReference type="SAM" id="MobiDB-lite"/>
    </source>
</evidence>